<organism evidence="7">
    <name type="scientific">marine sediment metagenome</name>
    <dbReference type="NCBI Taxonomy" id="412755"/>
    <lineage>
        <taxon>unclassified sequences</taxon>
        <taxon>metagenomes</taxon>
        <taxon>ecological metagenomes</taxon>
    </lineage>
</organism>
<feature type="non-terminal residue" evidence="7">
    <location>
        <position position="1"/>
    </location>
</feature>
<feature type="transmembrane region" description="Helical" evidence="5">
    <location>
        <begin position="7"/>
        <end position="28"/>
    </location>
</feature>
<feature type="transmembrane region" description="Helical" evidence="5">
    <location>
        <begin position="48"/>
        <end position="67"/>
    </location>
</feature>
<dbReference type="InterPro" id="IPR051328">
    <property type="entry name" value="T7SS_ABC-Transporter"/>
</dbReference>
<dbReference type="Pfam" id="PF01061">
    <property type="entry name" value="ABC2_membrane"/>
    <property type="match status" value="1"/>
</dbReference>
<evidence type="ECO:0000256" key="1">
    <source>
        <dbReference type="ARBA" id="ARBA00004141"/>
    </source>
</evidence>
<accession>X1J6I3</accession>
<sequence length="251" mass="27536">FKDKIRHWQYIFFSLGLPIMFTIMFYFLLGTEELPSGRTAFDYGFPGMIIYATGIGTMNAAIMFAGARSSGMLSRLDTMPTGRKNMFLGALISESILLSLQIIIMFVIGYAILGLYFESPLALLFGFLIAVLFGISSVGLGIIIASMSKTVDIANAVSLMFFMLLIFLSGSLMPFDSPIVYFTPPFWAKQVFLQIVVMGHGLGENLYSSSLIGSSAEVIPISLLGGLLIVVAYTIVFIIIGIIIFQKKTKF</sequence>
<evidence type="ECO:0000256" key="2">
    <source>
        <dbReference type="ARBA" id="ARBA00022692"/>
    </source>
</evidence>
<feature type="transmembrane region" description="Helical" evidence="5">
    <location>
        <begin position="218"/>
        <end position="245"/>
    </location>
</feature>
<dbReference type="GO" id="GO:0016020">
    <property type="term" value="C:membrane"/>
    <property type="evidence" value="ECO:0007669"/>
    <property type="project" value="UniProtKB-SubCell"/>
</dbReference>
<feature type="domain" description="ABC transmembrane type-2" evidence="6">
    <location>
        <begin position="9"/>
        <end position="248"/>
    </location>
</feature>
<dbReference type="InterPro" id="IPR047817">
    <property type="entry name" value="ABC2_TM_bact-type"/>
</dbReference>
<dbReference type="PANTHER" id="PTHR43077:SF10">
    <property type="entry name" value="TRANSPORT PERMEASE PROTEIN"/>
    <property type="match status" value="1"/>
</dbReference>
<evidence type="ECO:0000259" key="6">
    <source>
        <dbReference type="PROSITE" id="PS51012"/>
    </source>
</evidence>
<dbReference type="InterPro" id="IPR013525">
    <property type="entry name" value="ABC2_TM"/>
</dbReference>
<dbReference type="EMBL" id="BARU01036415">
    <property type="protein sequence ID" value="GAH89567.1"/>
    <property type="molecule type" value="Genomic_DNA"/>
</dbReference>
<evidence type="ECO:0000313" key="7">
    <source>
        <dbReference type="EMBL" id="GAH89567.1"/>
    </source>
</evidence>
<feature type="transmembrane region" description="Helical" evidence="5">
    <location>
        <begin position="156"/>
        <end position="175"/>
    </location>
</feature>
<comment type="subcellular location">
    <subcellularLocation>
        <location evidence="1">Membrane</location>
        <topology evidence="1">Multi-pass membrane protein</topology>
    </subcellularLocation>
</comment>
<keyword evidence="2 5" id="KW-0812">Transmembrane</keyword>
<proteinExistence type="predicted"/>
<keyword evidence="3 5" id="KW-1133">Transmembrane helix</keyword>
<dbReference type="GO" id="GO:0140359">
    <property type="term" value="F:ABC-type transporter activity"/>
    <property type="evidence" value="ECO:0007669"/>
    <property type="project" value="InterPro"/>
</dbReference>
<feature type="non-terminal residue" evidence="7">
    <location>
        <position position="251"/>
    </location>
</feature>
<name>X1J6I3_9ZZZZ</name>
<dbReference type="AlphaFoldDB" id="X1J6I3"/>
<protein>
    <recommendedName>
        <fullName evidence="6">ABC transmembrane type-2 domain-containing protein</fullName>
    </recommendedName>
</protein>
<feature type="transmembrane region" description="Helical" evidence="5">
    <location>
        <begin position="123"/>
        <end position="144"/>
    </location>
</feature>
<reference evidence="7" key="1">
    <citation type="journal article" date="2014" name="Front. Microbiol.">
        <title>High frequency of phylogenetically diverse reductive dehalogenase-homologous genes in deep subseafloor sedimentary metagenomes.</title>
        <authorList>
            <person name="Kawai M."/>
            <person name="Futagami T."/>
            <person name="Toyoda A."/>
            <person name="Takaki Y."/>
            <person name="Nishi S."/>
            <person name="Hori S."/>
            <person name="Arai W."/>
            <person name="Tsubouchi T."/>
            <person name="Morono Y."/>
            <person name="Uchiyama I."/>
            <person name="Ito T."/>
            <person name="Fujiyama A."/>
            <person name="Inagaki F."/>
            <person name="Takami H."/>
        </authorList>
    </citation>
    <scope>NUCLEOTIDE SEQUENCE</scope>
    <source>
        <strain evidence="7">Expedition CK06-06</strain>
    </source>
</reference>
<gene>
    <name evidence="7" type="ORF">S03H2_56863</name>
</gene>
<evidence type="ECO:0000256" key="5">
    <source>
        <dbReference type="SAM" id="Phobius"/>
    </source>
</evidence>
<dbReference type="PANTHER" id="PTHR43077">
    <property type="entry name" value="TRANSPORT PERMEASE YVFS-RELATED"/>
    <property type="match status" value="1"/>
</dbReference>
<evidence type="ECO:0000256" key="4">
    <source>
        <dbReference type="ARBA" id="ARBA00023136"/>
    </source>
</evidence>
<evidence type="ECO:0000256" key="3">
    <source>
        <dbReference type="ARBA" id="ARBA00022989"/>
    </source>
</evidence>
<comment type="caution">
    <text evidence="7">The sequence shown here is derived from an EMBL/GenBank/DDBJ whole genome shotgun (WGS) entry which is preliminary data.</text>
</comment>
<dbReference type="PROSITE" id="PS51012">
    <property type="entry name" value="ABC_TM2"/>
    <property type="match status" value="1"/>
</dbReference>
<keyword evidence="4 5" id="KW-0472">Membrane</keyword>
<feature type="transmembrane region" description="Helical" evidence="5">
    <location>
        <begin position="87"/>
        <end position="117"/>
    </location>
</feature>